<evidence type="ECO:0000259" key="3">
    <source>
        <dbReference type="SMART" id="SM00482"/>
    </source>
</evidence>
<name>A0A3Q2Z9T2_HIPCM</name>
<dbReference type="Proteomes" id="UP000264820">
    <property type="component" value="Unplaced"/>
</dbReference>
<keyword evidence="5" id="KW-1185">Reference proteome</keyword>
<dbReference type="GO" id="GO:0003887">
    <property type="term" value="F:DNA-directed DNA polymerase activity"/>
    <property type="evidence" value="ECO:0007669"/>
    <property type="project" value="InterPro"/>
</dbReference>
<feature type="compositionally biased region" description="Basic and acidic residues" evidence="2">
    <location>
        <begin position="152"/>
        <end position="170"/>
    </location>
</feature>
<dbReference type="Gene3D" id="1.10.150.20">
    <property type="entry name" value="5' to 3' exonuclease, C-terminal subdomain"/>
    <property type="match status" value="1"/>
</dbReference>
<evidence type="ECO:0000313" key="5">
    <source>
        <dbReference type="Proteomes" id="UP000264820"/>
    </source>
</evidence>
<protein>
    <recommendedName>
        <fullName evidence="3">DNA-directed DNA polymerase family A palm domain-containing protein</fullName>
    </recommendedName>
</protein>
<dbReference type="GeneTree" id="ENSGT00940000159015"/>
<dbReference type="InterPro" id="IPR040940">
    <property type="entry name" value="DNA_pol_P_Exo"/>
</dbReference>
<keyword evidence="1" id="KW-0235">DNA replication</keyword>
<dbReference type="InterPro" id="IPR001098">
    <property type="entry name" value="DNA-dir_DNA_pol_A_palm_dom"/>
</dbReference>
<dbReference type="InterPro" id="IPR002298">
    <property type="entry name" value="DNA_polymerase_A"/>
</dbReference>
<evidence type="ECO:0000256" key="1">
    <source>
        <dbReference type="ARBA" id="ARBA00022705"/>
    </source>
</evidence>
<dbReference type="PANTHER" id="PTHR10133:SF27">
    <property type="entry name" value="DNA POLYMERASE NU"/>
    <property type="match status" value="1"/>
</dbReference>
<evidence type="ECO:0000256" key="2">
    <source>
        <dbReference type="SAM" id="MobiDB-lite"/>
    </source>
</evidence>
<accession>A0A3Q2Z9T2</accession>
<organism evidence="4 5">
    <name type="scientific">Hippocampus comes</name>
    <name type="common">Tiger tail seahorse</name>
    <dbReference type="NCBI Taxonomy" id="109280"/>
    <lineage>
        <taxon>Eukaryota</taxon>
        <taxon>Metazoa</taxon>
        <taxon>Chordata</taxon>
        <taxon>Craniata</taxon>
        <taxon>Vertebrata</taxon>
        <taxon>Euteleostomi</taxon>
        <taxon>Actinopterygii</taxon>
        <taxon>Neopterygii</taxon>
        <taxon>Teleostei</taxon>
        <taxon>Neoteleostei</taxon>
        <taxon>Acanthomorphata</taxon>
        <taxon>Syngnathiaria</taxon>
        <taxon>Syngnathiformes</taxon>
        <taxon>Syngnathoidei</taxon>
        <taxon>Syngnathidae</taxon>
        <taxon>Hippocampus</taxon>
    </lineage>
</organism>
<dbReference type="Pfam" id="PF00476">
    <property type="entry name" value="DNA_pol_A"/>
    <property type="match status" value="2"/>
</dbReference>
<dbReference type="SUPFAM" id="SSF56672">
    <property type="entry name" value="DNA/RNA polymerases"/>
    <property type="match status" value="1"/>
</dbReference>
<dbReference type="GO" id="GO:0006302">
    <property type="term" value="P:double-strand break repair"/>
    <property type="evidence" value="ECO:0007669"/>
    <property type="project" value="TreeGrafter"/>
</dbReference>
<feature type="region of interest" description="Disordered" evidence="2">
    <location>
        <begin position="152"/>
        <end position="173"/>
    </location>
</feature>
<dbReference type="Ensembl" id="ENSHCOT00000014554.1">
    <property type="protein sequence ID" value="ENSHCOP00000022868.1"/>
    <property type="gene ID" value="ENSHCOG00000010939.1"/>
</dbReference>
<dbReference type="AlphaFoldDB" id="A0A3Q2Z9T2"/>
<reference evidence="4" key="1">
    <citation type="submission" date="2025-08" db="UniProtKB">
        <authorList>
            <consortium name="Ensembl"/>
        </authorList>
    </citation>
    <scope>IDENTIFICATION</scope>
</reference>
<dbReference type="InterPro" id="IPR043502">
    <property type="entry name" value="DNA/RNA_pol_sf"/>
</dbReference>
<dbReference type="PANTHER" id="PTHR10133">
    <property type="entry name" value="DNA POLYMERASE I"/>
    <property type="match status" value="1"/>
</dbReference>
<dbReference type="GO" id="GO:0003677">
    <property type="term" value="F:DNA binding"/>
    <property type="evidence" value="ECO:0007669"/>
    <property type="project" value="InterPro"/>
</dbReference>
<proteinExistence type="predicted"/>
<sequence length="803" mass="91538">MDSAAAEADFRFTWLDETSKEHSQFVTWPTDQREDDDFHEAPPSTNMLIGENDPMWCAAIVRSRPPTFEGCATFSVPTKEDIASHTIMDFGKPSAGMEIDWFADSVVKDLFEDLTWTNYAWEDAEKKPHLPLKTDLDLRMYPESAYKSKEETDFENSFKMRDAQPDRDSSKTNVVFPKRKPLMERSNLMETQSTNTGKHEYPHFLSHTLGTVQVLSHQVSPVLTARFYLFIQGQNTSALKRQSENLPPMKLHRSSRKNAGASTSASTSASKINLLGGILTRDLKAKSTEAMNQEEKKQMLESVKQARALLLTLMYQDGTTQLQSEQVSRVHFGLSGPSDAMLSRAGVTVCYRAKDLLSVTLQLCRQHFSWKQVSGCRIQDPHVSGWLLDPEDPCSCYRELHWKHTHKNLPPATPATVSFFQCILSLWTPLNNSFRVKPLWHVVVTHLVVFVLYCSLCQTKMNQLEQDAHRAAGEYFLITSTIQIRQVLFEKLRLHERLNKKMLPQYMATREDTASSQTDVHPLPKIILEYREVCHSLHSPFISMCNVTLIHDCFSLQMGSRNEFSWRLEAQLYCGVNDHVPFSGFCQLELRLLAHFSNDDKLINLFTNTDSDVYAVLASEWWVPHIFQGFVLALFAKLTYSSSFMCSSAGRDCLANTMGVTLLEARRFQDNFFLKFPKVKDFILMTMQQCRKHGFVCSLVGRQRPLRHILSKDTALRSQSEKKALAFVLQGRSNSRLMAHFSDELLFEVEEAQVEEFAGDHFGIWKDCVDFLEDLNLKNVSVRSPGEAQHGVLEPHPPSGSPS</sequence>
<dbReference type="Pfam" id="PF18049">
    <property type="entry name" value="DNA_pol_P_Exo"/>
    <property type="match status" value="2"/>
</dbReference>
<dbReference type="GO" id="GO:0006261">
    <property type="term" value="P:DNA-templated DNA replication"/>
    <property type="evidence" value="ECO:0007669"/>
    <property type="project" value="InterPro"/>
</dbReference>
<feature type="domain" description="DNA-directed DNA polymerase family A palm" evidence="3">
    <location>
        <begin position="580"/>
        <end position="753"/>
    </location>
</feature>
<feature type="region of interest" description="Disordered" evidence="2">
    <location>
        <begin position="240"/>
        <end position="266"/>
    </location>
</feature>
<reference evidence="4" key="2">
    <citation type="submission" date="2025-09" db="UniProtKB">
        <authorList>
            <consortium name="Ensembl"/>
        </authorList>
    </citation>
    <scope>IDENTIFICATION</scope>
</reference>
<dbReference type="STRING" id="109280.ENSHCOP00000022868"/>
<evidence type="ECO:0000313" key="4">
    <source>
        <dbReference type="Ensembl" id="ENSHCOP00000022868.1"/>
    </source>
</evidence>
<dbReference type="SMART" id="SM00482">
    <property type="entry name" value="POLAc"/>
    <property type="match status" value="1"/>
</dbReference>
<dbReference type="PRINTS" id="PR00868">
    <property type="entry name" value="DNAPOLI"/>
</dbReference>
<dbReference type="Gene3D" id="1.20.1060.10">
    <property type="entry name" value="Taq DNA Polymerase, Chain T, domain 4"/>
    <property type="match status" value="1"/>
</dbReference>